<evidence type="ECO:0000313" key="3">
    <source>
        <dbReference type="Proteomes" id="UP001160148"/>
    </source>
</evidence>
<dbReference type="SUPFAM" id="SSF56219">
    <property type="entry name" value="DNase I-like"/>
    <property type="match status" value="1"/>
</dbReference>
<protein>
    <recommendedName>
        <fullName evidence="1">Endonuclease/exonuclease/phosphatase domain-containing protein</fullName>
    </recommendedName>
</protein>
<dbReference type="CDD" id="cd09076">
    <property type="entry name" value="L1-EN"/>
    <property type="match status" value="1"/>
</dbReference>
<dbReference type="AlphaFoldDB" id="A0AAV0WMC0"/>
<dbReference type="GO" id="GO:0003824">
    <property type="term" value="F:catalytic activity"/>
    <property type="evidence" value="ECO:0007669"/>
    <property type="project" value="InterPro"/>
</dbReference>
<dbReference type="Pfam" id="PF03372">
    <property type="entry name" value="Exo_endo_phos"/>
    <property type="match status" value="1"/>
</dbReference>
<evidence type="ECO:0000313" key="2">
    <source>
        <dbReference type="EMBL" id="CAI6356874.1"/>
    </source>
</evidence>
<comment type="caution">
    <text evidence="2">The sequence shown here is derived from an EMBL/GenBank/DDBJ whole genome shotgun (WGS) entry which is preliminary data.</text>
</comment>
<dbReference type="InterPro" id="IPR005135">
    <property type="entry name" value="Endo/exonuclease/phosphatase"/>
</dbReference>
<proteinExistence type="predicted"/>
<accession>A0AAV0WMC0</accession>
<sequence>MRPSRNQPRTQINGIKTGHGIRKTGIKIATWNTLSLYRTGACQNLTDVLDTYGIQIIALQEIRWPGKGQLKVGEYIVYFSGMEEGHAFGCAFAVHESLEPYIKEFNPISERITLLRVDTKPLNIILVCVHAPTETGEENMKDVFYEDLSQIYDKLPGNVIKLVICDLNAKCGKETHFIPMIGKESLHETSNGNGLRLISFAAAKDMIICSTTFPHKTIHKATWKSPDGTTCNQIDHILVQKRFRSCILTGSKV</sequence>
<gene>
    <name evidence="2" type="ORF">MEUPH1_LOCUS12562</name>
</gene>
<feature type="domain" description="Endonuclease/exonuclease/phosphatase" evidence="1">
    <location>
        <begin position="29"/>
        <end position="243"/>
    </location>
</feature>
<organism evidence="2 3">
    <name type="scientific">Macrosiphum euphorbiae</name>
    <name type="common">potato aphid</name>
    <dbReference type="NCBI Taxonomy" id="13131"/>
    <lineage>
        <taxon>Eukaryota</taxon>
        <taxon>Metazoa</taxon>
        <taxon>Ecdysozoa</taxon>
        <taxon>Arthropoda</taxon>
        <taxon>Hexapoda</taxon>
        <taxon>Insecta</taxon>
        <taxon>Pterygota</taxon>
        <taxon>Neoptera</taxon>
        <taxon>Paraneoptera</taxon>
        <taxon>Hemiptera</taxon>
        <taxon>Sternorrhyncha</taxon>
        <taxon>Aphidomorpha</taxon>
        <taxon>Aphidoidea</taxon>
        <taxon>Aphididae</taxon>
        <taxon>Macrosiphini</taxon>
        <taxon>Macrosiphum</taxon>
    </lineage>
</organism>
<keyword evidence="3" id="KW-1185">Reference proteome</keyword>
<dbReference type="EMBL" id="CARXXK010000002">
    <property type="protein sequence ID" value="CAI6356874.1"/>
    <property type="molecule type" value="Genomic_DNA"/>
</dbReference>
<dbReference type="Proteomes" id="UP001160148">
    <property type="component" value="Unassembled WGS sequence"/>
</dbReference>
<name>A0AAV0WMC0_9HEMI</name>
<dbReference type="Gene3D" id="3.60.10.10">
    <property type="entry name" value="Endonuclease/exonuclease/phosphatase"/>
    <property type="match status" value="1"/>
</dbReference>
<reference evidence="2 3" key="1">
    <citation type="submission" date="2023-01" db="EMBL/GenBank/DDBJ databases">
        <authorList>
            <person name="Whitehead M."/>
        </authorList>
    </citation>
    <scope>NUCLEOTIDE SEQUENCE [LARGE SCALE GENOMIC DNA]</scope>
</reference>
<evidence type="ECO:0000259" key="1">
    <source>
        <dbReference type="Pfam" id="PF03372"/>
    </source>
</evidence>
<dbReference type="InterPro" id="IPR036691">
    <property type="entry name" value="Endo/exonu/phosph_ase_sf"/>
</dbReference>